<evidence type="ECO:0000256" key="9">
    <source>
        <dbReference type="ARBA" id="ARBA00063372"/>
    </source>
</evidence>
<dbReference type="EMBL" id="CAJOBS010001281">
    <property type="protein sequence ID" value="CAF4712659.1"/>
    <property type="molecule type" value="Genomic_DNA"/>
</dbReference>
<dbReference type="PROSITE" id="PS50096">
    <property type="entry name" value="IQ"/>
    <property type="match status" value="1"/>
</dbReference>
<evidence type="ECO:0000256" key="3">
    <source>
        <dbReference type="ARBA" id="ARBA00012485"/>
    </source>
</evidence>
<evidence type="ECO:0000256" key="5">
    <source>
        <dbReference type="ARBA" id="ARBA00022679"/>
    </source>
</evidence>
<dbReference type="Gene3D" id="3.90.1750.10">
    <property type="entry name" value="Hect, E3 ligase catalytic domains"/>
    <property type="match status" value="1"/>
</dbReference>
<evidence type="ECO:0000313" key="16">
    <source>
        <dbReference type="Proteomes" id="UP000663838"/>
    </source>
</evidence>
<dbReference type="AlphaFoldDB" id="A0A821J3Z6"/>
<evidence type="ECO:0000313" key="15">
    <source>
        <dbReference type="EMBL" id="CAF4712659.1"/>
    </source>
</evidence>
<accession>A0A821J3Z6</accession>
<dbReference type="GO" id="GO:0061630">
    <property type="term" value="F:ubiquitin protein ligase activity"/>
    <property type="evidence" value="ECO:0007669"/>
    <property type="project" value="UniProtKB-EC"/>
</dbReference>
<keyword evidence="7" id="KW-0832">Ubl conjugation</keyword>
<dbReference type="PROSITE" id="PS50237">
    <property type="entry name" value="HECT"/>
    <property type="match status" value="1"/>
</dbReference>
<dbReference type="Gene3D" id="3.30.2410.10">
    <property type="entry name" value="Hect, E3 ligase catalytic domain"/>
    <property type="match status" value="1"/>
</dbReference>
<comment type="pathway">
    <text evidence="2">Protein modification; protein ubiquitination.</text>
</comment>
<dbReference type="FunFam" id="3.90.1750.10:FF:000014">
    <property type="entry name" value="Putative Ubiquitin-protein ligase E3C"/>
    <property type="match status" value="1"/>
</dbReference>
<dbReference type="CDD" id="cd00078">
    <property type="entry name" value="HECTc"/>
    <property type="match status" value="1"/>
</dbReference>
<evidence type="ECO:0000256" key="8">
    <source>
        <dbReference type="ARBA" id="ARBA00061050"/>
    </source>
</evidence>
<keyword evidence="5" id="KW-0808">Transferase</keyword>
<gene>
    <name evidence="15" type="ORF">TOA249_LOCUS17759</name>
</gene>
<evidence type="ECO:0000259" key="14">
    <source>
        <dbReference type="PROSITE" id="PS50237"/>
    </source>
</evidence>
<dbReference type="EC" id="2.3.2.26" evidence="3"/>
<dbReference type="Gene3D" id="3.30.2160.10">
    <property type="entry name" value="Hect, E3 ligase catalytic domain"/>
    <property type="match status" value="1"/>
</dbReference>
<evidence type="ECO:0000256" key="7">
    <source>
        <dbReference type="ARBA" id="ARBA00022843"/>
    </source>
</evidence>
<dbReference type="Pfam" id="PF00632">
    <property type="entry name" value="HECT"/>
    <property type="match status" value="1"/>
</dbReference>
<dbReference type="GO" id="GO:0006511">
    <property type="term" value="P:ubiquitin-dependent protein catabolic process"/>
    <property type="evidence" value="ECO:0007669"/>
    <property type="project" value="TreeGrafter"/>
</dbReference>
<evidence type="ECO:0000256" key="11">
    <source>
        <dbReference type="ARBA" id="ARBA00077269"/>
    </source>
</evidence>
<evidence type="ECO:0000256" key="4">
    <source>
        <dbReference type="ARBA" id="ARBA00022499"/>
    </source>
</evidence>
<comment type="catalytic activity">
    <reaction evidence="1">
        <text>S-ubiquitinyl-[E2 ubiquitin-conjugating enzyme]-L-cysteine + [acceptor protein]-L-lysine = [E2 ubiquitin-conjugating enzyme]-L-cysteine + N(6)-ubiquitinyl-[acceptor protein]-L-lysine.</text>
        <dbReference type="EC" id="2.3.2.26"/>
    </reaction>
</comment>
<evidence type="ECO:0000256" key="12">
    <source>
        <dbReference type="ARBA" id="ARBA00081642"/>
    </source>
</evidence>
<dbReference type="FunFam" id="3.30.2160.10:FF:000002">
    <property type="entry name" value="Putative Ubiquitin-protein ligase E3C"/>
    <property type="match status" value="1"/>
</dbReference>
<organism evidence="15 16">
    <name type="scientific">Rotaria socialis</name>
    <dbReference type="NCBI Taxonomy" id="392032"/>
    <lineage>
        <taxon>Eukaryota</taxon>
        <taxon>Metazoa</taxon>
        <taxon>Spiralia</taxon>
        <taxon>Gnathifera</taxon>
        <taxon>Rotifera</taxon>
        <taxon>Eurotatoria</taxon>
        <taxon>Bdelloidea</taxon>
        <taxon>Philodinida</taxon>
        <taxon>Philodinidae</taxon>
        <taxon>Rotaria</taxon>
    </lineage>
</organism>
<dbReference type="InterPro" id="IPR044611">
    <property type="entry name" value="E3A/B/C-like"/>
</dbReference>
<keyword evidence="6 13" id="KW-0833">Ubl conjugation pathway</keyword>
<evidence type="ECO:0000256" key="13">
    <source>
        <dbReference type="PROSITE-ProRule" id="PRU00104"/>
    </source>
</evidence>
<evidence type="ECO:0000256" key="2">
    <source>
        <dbReference type="ARBA" id="ARBA00004906"/>
    </source>
</evidence>
<dbReference type="PANTHER" id="PTHR45700">
    <property type="entry name" value="UBIQUITIN-PROTEIN LIGASE E3C"/>
    <property type="match status" value="1"/>
</dbReference>
<dbReference type="GO" id="GO:0000209">
    <property type="term" value="P:protein polyubiquitination"/>
    <property type="evidence" value="ECO:0007669"/>
    <property type="project" value="InterPro"/>
</dbReference>
<comment type="caution">
    <text evidence="15">The sequence shown here is derived from an EMBL/GenBank/DDBJ whole genome shotgun (WGS) entry which is preliminary data.</text>
</comment>
<feature type="active site" description="Glycyl thioester intermediate" evidence="13">
    <location>
        <position position="1056"/>
    </location>
</feature>
<dbReference type="InterPro" id="IPR000569">
    <property type="entry name" value="HECT_dom"/>
</dbReference>
<dbReference type="InterPro" id="IPR035983">
    <property type="entry name" value="Hect_E3_ubiquitin_ligase"/>
</dbReference>
<dbReference type="FunFam" id="3.30.2410.10:FF:000011">
    <property type="entry name" value="Putative Ubiquitin-protein ligase E3C"/>
    <property type="match status" value="1"/>
</dbReference>
<sequence>MELDSELFFQMHSFLFVGNHKSHPAQDYSRTSNINTRDDFIKRAEQDREKRELTRKQLYSAIKIQTFYRRILAQKRLRRLARERISNLLIQLQSSSFDEENLVHLANLIDFGFKPSADAPLMMSLIESCWKHRIAIMEKLSIGNLSLKIAIAKLLKYAVRCLSNFESIRLPTRFIEWFTDIKSYTNENVVISQNLNVLTSYFLRNIILSGYYTQMCSVIQSKVPADVSKTSRIPAIETIVELLARPIEYQLLDSSVRDEALNALRNELFSRSDLAGLPLIITPTLVHRANFPAIRYIELIDFNPTFPTDSFSYKKWKLYQLHAFLLIIDSRIDKLPISLTRKIVTVIRYFIDVLITRRSLNKLPISVNDIDEEDTNEQMDVESEARDEPDCELIEDCLSILNKRTITNYCIQLTNLKDQTLTENNSEYIANLAAIAHSMILFHQYESILRSNFLMTLSTSPVFLAHLWTVCRNLKYQTDYRENVFLLSHISCASSSLKDIDIDRIESLLVTFGSLYSMSLVPLHDDEFFLGPPHTAFQMNEISDMVRTLRDVCMGIVRFMYPDKQISMQSTNTTIGTNDDKESQTKANRTQKQVELAQKRASKFSMIFKIIVQLLQQIRSRDVRRRFCPQENWLTNQCPLNLDKIYLLPLTRGLSDPSLLSFGNHSNLDQTPDAFPFSVTELRVLTVLKQIPFVIPFDKRVQVFNMLIHQNKSEQQVGADFLQSGSSVNIRVRRGYIYEDAFDKLSPQNEPNLRRKFRVSFINAAGLDEAGIDGGGLFREFMNELLKTSFNPIRGLFKLTSDGYLYPNPNVAFIDENFGPHYYFLGRMLGKAIYEKFLAELPFATFFLQKILSRSSGKVDIDHLASLDPEMYKNLLYLKNYTGNVEDLGLDFTIVNSEIGQTQVIELKANGRNTAVTEENRIEYIHLVANYKLNKQINEQVLKFRQGLSDVIDLEWLRMFDANELRILISGAPGEIDVDDWKNFCQYKPPYNKEHPIIQAFWKCVSEFTEDQKRKLLKFTTSCSRPPLFGFKELYPEFSIQSAGSEIDRLPTSNTCINLLKLPEYQDGNMLKEKLLYAIQAAAGFEFS</sequence>
<protein>
    <recommendedName>
        <fullName evidence="10">Ubiquitin-protein ligase E3C</fullName>
        <ecNumber evidence="3">2.3.2.26</ecNumber>
    </recommendedName>
    <alternativeName>
        <fullName evidence="11">HECT-type ubiquitin transferase E3C</fullName>
    </alternativeName>
    <alternativeName>
        <fullName evidence="12">RTA-associated ubiquitin ligase</fullName>
    </alternativeName>
</protein>
<proteinExistence type="inferred from homology"/>
<reference evidence="15" key="1">
    <citation type="submission" date="2021-02" db="EMBL/GenBank/DDBJ databases">
        <authorList>
            <person name="Nowell W R."/>
        </authorList>
    </citation>
    <scope>NUCLEOTIDE SEQUENCE</scope>
</reference>
<comment type="similarity">
    <text evidence="8">Belongs to the UBE3C family.</text>
</comment>
<evidence type="ECO:0000256" key="6">
    <source>
        <dbReference type="ARBA" id="ARBA00022786"/>
    </source>
</evidence>
<dbReference type="PANTHER" id="PTHR45700:SF2">
    <property type="entry name" value="UBIQUITIN-PROTEIN LIGASE E3C"/>
    <property type="match status" value="1"/>
</dbReference>
<dbReference type="SUPFAM" id="SSF56204">
    <property type="entry name" value="Hect, E3 ligase catalytic domain"/>
    <property type="match status" value="1"/>
</dbReference>
<feature type="domain" description="HECT" evidence="14">
    <location>
        <begin position="749"/>
        <end position="1088"/>
    </location>
</feature>
<evidence type="ECO:0000256" key="1">
    <source>
        <dbReference type="ARBA" id="ARBA00000885"/>
    </source>
</evidence>
<comment type="subunit">
    <text evidence="9">Interacts with 26S proteasomes. Interacts (via the HECT domain) with UBE2D1 and, less efficiently, with UBE2L3.</text>
</comment>
<name>A0A821J3Z6_9BILA</name>
<dbReference type="Proteomes" id="UP000663838">
    <property type="component" value="Unassembled WGS sequence"/>
</dbReference>
<evidence type="ECO:0000256" key="10">
    <source>
        <dbReference type="ARBA" id="ARBA00067506"/>
    </source>
</evidence>
<dbReference type="SMART" id="SM00119">
    <property type="entry name" value="HECTc"/>
    <property type="match status" value="1"/>
</dbReference>
<keyword evidence="4" id="KW-1017">Isopeptide bond</keyword>